<feature type="non-terminal residue" evidence="7">
    <location>
        <position position="117"/>
    </location>
</feature>
<dbReference type="Gene3D" id="1.10.630.10">
    <property type="entry name" value="Cytochrome P450"/>
    <property type="match status" value="1"/>
</dbReference>
<dbReference type="SUPFAM" id="SSF48264">
    <property type="entry name" value="Cytochrome P450"/>
    <property type="match status" value="1"/>
</dbReference>
<evidence type="ECO:0008006" key="9">
    <source>
        <dbReference type="Google" id="ProtNLM"/>
    </source>
</evidence>
<dbReference type="InterPro" id="IPR002401">
    <property type="entry name" value="Cyt_P450_E_grp-I"/>
</dbReference>
<reference evidence="7 8" key="1">
    <citation type="journal article" date="2020" name="IScience">
        <title>Genome Sequencing of the Endangered Kingdonia uniflora (Circaeasteraceae, Ranunculales) Reveals Potential Mechanisms of Evolutionary Specialization.</title>
        <authorList>
            <person name="Sun Y."/>
            <person name="Deng T."/>
            <person name="Zhang A."/>
            <person name="Moore M.J."/>
            <person name="Landis J.B."/>
            <person name="Lin N."/>
            <person name="Zhang H."/>
            <person name="Zhang X."/>
            <person name="Huang J."/>
            <person name="Zhang X."/>
            <person name="Sun H."/>
            <person name="Wang H."/>
        </authorList>
    </citation>
    <scope>NUCLEOTIDE SEQUENCE [LARGE SCALE GENOMIC DNA]</scope>
    <source>
        <strain evidence="7">TB1705</strain>
        <tissue evidence="7">Leaf</tissue>
    </source>
</reference>
<evidence type="ECO:0000256" key="4">
    <source>
        <dbReference type="ARBA" id="ARBA00022989"/>
    </source>
</evidence>
<name>A0A7J7L852_9MAGN</name>
<dbReference type="GO" id="GO:0016020">
    <property type="term" value="C:membrane"/>
    <property type="evidence" value="ECO:0007669"/>
    <property type="project" value="UniProtKB-SubCell"/>
</dbReference>
<comment type="caution">
    <text evidence="7">The sequence shown here is derived from an EMBL/GenBank/DDBJ whole genome shotgun (WGS) entry which is preliminary data.</text>
</comment>
<dbReference type="InterPro" id="IPR050193">
    <property type="entry name" value="Cytochrome_P450_71"/>
</dbReference>
<keyword evidence="8" id="KW-1185">Reference proteome</keyword>
<comment type="subcellular location">
    <subcellularLocation>
        <location evidence="1">Membrane</location>
        <topology evidence="1">Single-pass membrane protein</topology>
    </subcellularLocation>
</comment>
<dbReference type="EMBL" id="JACGCM010002554">
    <property type="protein sequence ID" value="KAF6138739.1"/>
    <property type="molecule type" value="Genomic_DNA"/>
</dbReference>
<evidence type="ECO:0000313" key="8">
    <source>
        <dbReference type="Proteomes" id="UP000541444"/>
    </source>
</evidence>
<keyword evidence="6" id="KW-0472">Membrane</keyword>
<evidence type="ECO:0000256" key="2">
    <source>
        <dbReference type="ARBA" id="ARBA00010617"/>
    </source>
</evidence>
<keyword evidence="4" id="KW-1133">Transmembrane helix</keyword>
<dbReference type="OrthoDB" id="686680at2759"/>
<dbReference type="GO" id="GO:0044550">
    <property type="term" value="P:secondary metabolite biosynthetic process"/>
    <property type="evidence" value="ECO:0007669"/>
    <property type="project" value="UniProtKB-ARBA"/>
</dbReference>
<dbReference type="AlphaFoldDB" id="A0A7J7L852"/>
<comment type="similarity">
    <text evidence="2">Belongs to the cytochrome P450 family.</text>
</comment>
<dbReference type="GO" id="GO:0016705">
    <property type="term" value="F:oxidoreductase activity, acting on paired donors, with incorporation or reduction of molecular oxygen"/>
    <property type="evidence" value="ECO:0007669"/>
    <property type="project" value="InterPro"/>
</dbReference>
<proteinExistence type="inferred from homology"/>
<dbReference type="PANTHER" id="PTHR47956">
    <property type="entry name" value="CYTOCHROME P450 71B11-RELATED"/>
    <property type="match status" value="1"/>
</dbReference>
<keyword evidence="5" id="KW-0560">Oxidoreductase</keyword>
<gene>
    <name evidence="7" type="ORF">GIB67_040871</name>
</gene>
<evidence type="ECO:0000313" key="7">
    <source>
        <dbReference type="EMBL" id="KAF6138739.1"/>
    </source>
</evidence>
<dbReference type="GO" id="GO:0005506">
    <property type="term" value="F:iron ion binding"/>
    <property type="evidence" value="ECO:0007669"/>
    <property type="project" value="InterPro"/>
</dbReference>
<evidence type="ECO:0000256" key="5">
    <source>
        <dbReference type="ARBA" id="ARBA00023002"/>
    </source>
</evidence>
<evidence type="ECO:0000256" key="3">
    <source>
        <dbReference type="ARBA" id="ARBA00022692"/>
    </source>
</evidence>
<dbReference type="GO" id="GO:0020037">
    <property type="term" value="F:heme binding"/>
    <property type="evidence" value="ECO:0007669"/>
    <property type="project" value="InterPro"/>
</dbReference>
<dbReference type="Proteomes" id="UP000541444">
    <property type="component" value="Unassembled WGS sequence"/>
</dbReference>
<dbReference type="GO" id="GO:0004497">
    <property type="term" value="F:monooxygenase activity"/>
    <property type="evidence" value="ECO:0007669"/>
    <property type="project" value="InterPro"/>
</dbReference>
<protein>
    <recommendedName>
        <fullName evidence="9">Cytochrome P450</fullName>
    </recommendedName>
</protein>
<evidence type="ECO:0000256" key="6">
    <source>
        <dbReference type="ARBA" id="ARBA00023136"/>
    </source>
</evidence>
<evidence type="ECO:0000256" key="1">
    <source>
        <dbReference type="ARBA" id="ARBA00004167"/>
    </source>
</evidence>
<keyword evidence="3" id="KW-0812">Transmembrane</keyword>
<sequence length="117" mass="13687">MIAQTKQIRHLKHIQLLIDSPNTMKKAQKEVRIVLGMKFKVHEEDIYQMEYLKCVLKKILTLHPVGQTLVPRFNSKGITLNGYNILANTTVLVNVWAIMRDPKVWNNAEEFILQRFT</sequence>
<dbReference type="PANTHER" id="PTHR47956:SF10">
    <property type="entry name" value="CYTOCHROME P450 FAMILY 71 PROTEIN"/>
    <property type="match status" value="1"/>
</dbReference>
<organism evidence="7 8">
    <name type="scientific">Kingdonia uniflora</name>
    <dbReference type="NCBI Taxonomy" id="39325"/>
    <lineage>
        <taxon>Eukaryota</taxon>
        <taxon>Viridiplantae</taxon>
        <taxon>Streptophyta</taxon>
        <taxon>Embryophyta</taxon>
        <taxon>Tracheophyta</taxon>
        <taxon>Spermatophyta</taxon>
        <taxon>Magnoliopsida</taxon>
        <taxon>Ranunculales</taxon>
        <taxon>Circaeasteraceae</taxon>
        <taxon>Kingdonia</taxon>
    </lineage>
</organism>
<dbReference type="InterPro" id="IPR001128">
    <property type="entry name" value="Cyt_P450"/>
</dbReference>
<dbReference type="PRINTS" id="PR00463">
    <property type="entry name" value="EP450I"/>
</dbReference>
<dbReference type="InterPro" id="IPR036396">
    <property type="entry name" value="Cyt_P450_sf"/>
</dbReference>
<accession>A0A7J7L852</accession>
<dbReference type="Pfam" id="PF00067">
    <property type="entry name" value="p450"/>
    <property type="match status" value="1"/>
</dbReference>